<evidence type="ECO:0000313" key="1">
    <source>
        <dbReference type="EMBL" id="KAI3742989.1"/>
    </source>
</evidence>
<proteinExistence type="predicted"/>
<dbReference type="Proteomes" id="UP001056120">
    <property type="component" value="Linkage Group LG20"/>
</dbReference>
<evidence type="ECO:0000313" key="2">
    <source>
        <dbReference type="Proteomes" id="UP001056120"/>
    </source>
</evidence>
<organism evidence="1 2">
    <name type="scientific">Smallanthus sonchifolius</name>
    <dbReference type="NCBI Taxonomy" id="185202"/>
    <lineage>
        <taxon>Eukaryota</taxon>
        <taxon>Viridiplantae</taxon>
        <taxon>Streptophyta</taxon>
        <taxon>Embryophyta</taxon>
        <taxon>Tracheophyta</taxon>
        <taxon>Spermatophyta</taxon>
        <taxon>Magnoliopsida</taxon>
        <taxon>eudicotyledons</taxon>
        <taxon>Gunneridae</taxon>
        <taxon>Pentapetalae</taxon>
        <taxon>asterids</taxon>
        <taxon>campanulids</taxon>
        <taxon>Asterales</taxon>
        <taxon>Asteraceae</taxon>
        <taxon>Asteroideae</taxon>
        <taxon>Heliantheae alliance</taxon>
        <taxon>Millerieae</taxon>
        <taxon>Smallanthus</taxon>
    </lineage>
</organism>
<reference evidence="2" key="1">
    <citation type="journal article" date="2022" name="Mol. Ecol. Resour.">
        <title>The genomes of chicory, endive, great burdock and yacon provide insights into Asteraceae palaeo-polyploidization history and plant inulin production.</title>
        <authorList>
            <person name="Fan W."/>
            <person name="Wang S."/>
            <person name="Wang H."/>
            <person name="Wang A."/>
            <person name="Jiang F."/>
            <person name="Liu H."/>
            <person name="Zhao H."/>
            <person name="Xu D."/>
            <person name="Zhang Y."/>
        </authorList>
    </citation>
    <scope>NUCLEOTIDE SEQUENCE [LARGE SCALE GENOMIC DNA]</scope>
    <source>
        <strain evidence="2">cv. Yunnan</strain>
    </source>
</reference>
<keyword evidence="2" id="KW-1185">Reference proteome</keyword>
<protein>
    <submittedName>
        <fullName evidence="1">Uncharacterized protein</fullName>
    </submittedName>
</protein>
<sequence length="80" mass="9723">MDLSHFRRIAFRSCFINYADKRLQQHFIRHLCKLEQEDTTVLYEWIHPNRKNPVVCICCDMFTSTQKLRLLHYLEPGLQI</sequence>
<dbReference type="EMBL" id="CM042037">
    <property type="protein sequence ID" value="KAI3742989.1"/>
    <property type="molecule type" value="Genomic_DNA"/>
</dbReference>
<gene>
    <name evidence="1" type="ORF">L1987_60690</name>
</gene>
<comment type="caution">
    <text evidence="1">The sequence shown here is derived from an EMBL/GenBank/DDBJ whole genome shotgun (WGS) entry which is preliminary data.</text>
</comment>
<accession>A0ACB9D8P4</accession>
<reference evidence="1 2" key="2">
    <citation type="journal article" date="2022" name="Mol. Ecol. Resour.">
        <title>The genomes of chicory, endive, great burdock and yacon provide insights into Asteraceae paleo-polyploidization history and plant inulin production.</title>
        <authorList>
            <person name="Fan W."/>
            <person name="Wang S."/>
            <person name="Wang H."/>
            <person name="Wang A."/>
            <person name="Jiang F."/>
            <person name="Liu H."/>
            <person name="Zhao H."/>
            <person name="Xu D."/>
            <person name="Zhang Y."/>
        </authorList>
    </citation>
    <scope>NUCLEOTIDE SEQUENCE [LARGE SCALE GENOMIC DNA]</scope>
    <source>
        <strain evidence="2">cv. Yunnan</strain>
        <tissue evidence="1">Leaves</tissue>
    </source>
</reference>
<name>A0ACB9D8P4_9ASTR</name>